<dbReference type="Pfam" id="PF01352">
    <property type="entry name" value="KRAB"/>
    <property type="match status" value="1"/>
</dbReference>
<feature type="domain" description="KRAB" evidence="1">
    <location>
        <begin position="9"/>
        <end position="54"/>
    </location>
</feature>
<proteinExistence type="predicted"/>
<dbReference type="Proteomes" id="UP000694387">
    <property type="component" value="Chromosome 26"/>
</dbReference>
<reference evidence="2" key="2">
    <citation type="submission" date="2025-08" db="UniProtKB">
        <authorList>
            <consortium name="Ensembl"/>
        </authorList>
    </citation>
    <scope>IDENTIFICATION</scope>
</reference>
<evidence type="ECO:0000313" key="2">
    <source>
        <dbReference type="Ensembl" id="ENSEASP00005048076.1"/>
    </source>
</evidence>
<dbReference type="GO" id="GO:0006355">
    <property type="term" value="P:regulation of DNA-templated transcription"/>
    <property type="evidence" value="ECO:0007669"/>
    <property type="project" value="InterPro"/>
</dbReference>
<dbReference type="AlphaFoldDB" id="A0A9L0J480"/>
<organism evidence="2 3">
    <name type="scientific">Equus asinus</name>
    <name type="common">Donkey</name>
    <name type="synonym">Equus africanus asinus</name>
    <dbReference type="NCBI Taxonomy" id="9793"/>
    <lineage>
        <taxon>Eukaryota</taxon>
        <taxon>Metazoa</taxon>
        <taxon>Chordata</taxon>
        <taxon>Craniata</taxon>
        <taxon>Vertebrata</taxon>
        <taxon>Euteleostomi</taxon>
        <taxon>Mammalia</taxon>
        <taxon>Eutheria</taxon>
        <taxon>Laurasiatheria</taxon>
        <taxon>Perissodactyla</taxon>
        <taxon>Equidae</taxon>
        <taxon>Equus</taxon>
    </lineage>
</organism>
<evidence type="ECO:0000313" key="3">
    <source>
        <dbReference type="Proteomes" id="UP000694387"/>
    </source>
</evidence>
<dbReference type="InterPro" id="IPR001909">
    <property type="entry name" value="KRAB"/>
</dbReference>
<name>A0A9L0J480_EQUAS</name>
<dbReference type="SUPFAM" id="SSF109640">
    <property type="entry name" value="KRAB domain (Kruppel-associated box)"/>
    <property type="match status" value="1"/>
</dbReference>
<dbReference type="Gene3D" id="6.10.140.140">
    <property type="match status" value="1"/>
</dbReference>
<reference evidence="2 3" key="1">
    <citation type="journal article" date="2020" name="Nat. Commun.">
        <title>Donkey genomes provide new insights into domestication and selection for coat color.</title>
        <authorList>
            <person name="Wang"/>
            <person name="C."/>
            <person name="Li"/>
            <person name="H."/>
            <person name="Guo"/>
            <person name="Y."/>
            <person name="Huang"/>
            <person name="J."/>
            <person name="Sun"/>
            <person name="Y."/>
            <person name="Min"/>
            <person name="J."/>
            <person name="Wang"/>
            <person name="J."/>
            <person name="Fang"/>
            <person name="X."/>
            <person name="Zhao"/>
            <person name="Z."/>
            <person name="Wang"/>
            <person name="S."/>
            <person name="Zhang"/>
            <person name="Y."/>
            <person name="Liu"/>
            <person name="Q."/>
            <person name="Jiang"/>
            <person name="Q."/>
            <person name="Wang"/>
            <person name="X."/>
            <person name="Guo"/>
            <person name="Y."/>
            <person name="Yang"/>
            <person name="C."/>
            <person name="Wang"/>
            <person name="Y."/>
            <person name="Tian"/>
            <person name="F."/>
            <person name="Zhuang"/>
            <person name="G."/>
            <person name="Fan"/>
            <person name="Y."/>
            <person name="Gao"/>
            <person name="Q."/>
            <person name="Li"/>
            <person name="Y."/>
            <person name="Ju"/>
            <person name="Z."/>
            <person name="Li"/>
            <person name="J."/>
            <person name="Li"/>
            <person name="R."/>
            <person name="Hou"/>
            <person name="M."/>
            <person name="Yang"/>
            <person name="G."/>
            <person name="Liu"/>
            <person name="G."/>
            <person name="Liu"/>
            <person name="W."/>
            <person name="Guo"/>
            <person name="J."/>
            <person name="Pan"/>
            <person name="S."/>
            <person name="Fan"/>
            <person name="G."/>
            <person name="Zhang"/>
            <person name="W."/>
            <person name="Zhang"/>
            <person name="R."/>
            <person name="Yu"/>
            <person name="J."/>
            <person name="Zhang"/>
            <person name="X."/>
            <person name="Yin"/>
            <person name="Q."/>
            <person name="Ji"/>
            <person name="C."/>
            <person name="Jin"/>
            <person name="Y."/>
            <person name="Yue"/>
            <person name="G."/>
            <person name="Liu"/>
            <person name="M."/>
            <person name="Xu"/>
            <person name="J."/>
            <person name="Liu"/>
            <person name="S."/>
            <person name="Jordana"/>
            <person name="J."/>
            <person name="Noce"/>
            <person name="A."/>
            <person name="Amills"/>
            <person name="M."/>
            <person name="Wu"/>
            <person name="D.D."/>
            <person name="Li"/>
            <person name="S."/>
            <person name="Zhou"/>
            <person name="X. and Zhong"/>
            <person name="J."/>
        </authorList>
    </citation>
    <scope>NUCLEOTIDE SEQUENCE [LARGE SCALE GENOMIC DNA]</scope>
</reference>
<dbReference type="CDD" id="cd07765">
    <property type="entry name" value="KRAB_A-box"/>
    <property type="match status" value="1"/>
</dbReference>
<dbReference type="InterPro" id="IPR036051">
    <property type="entry name" value="KRAB_dom_sf"/>
</dbReference>
<reference evidence="2" key="3">
    <citation type="submission" date="2025-09" db="UniProtKB">
        <authorList>
            <consortium name="Ensembl"/>
        </authorList>
    </citation>
    <scope>IDENTIFICATION</scope>
</reference>
<protein>
    <recommendedName>
        <fullName evidence="1">KRAB domain-containing protein</fullName>
    </recommendedName>
</protein>
<accession>A0A9L0J480</accession>
<dbReference type="Ensembl" id="ENSEAST00005076486.1">
    <property type="protein sequence ID" value="ENSEASP00005048076.1"/>
    <property type="gene ID" value="ENSEASG00005024841.1"/>
</dbReference>
<keyword evidence="3" id="KW-1185">Reference proteome</keyword>
<sequence length="54" mass="6328">MAAAARREPAQGTVTVAMYSWEEGFLDEVQRHLYRDVMLENFELITSLVFYPFQ</sequence>
<evidence type="ECO:0000259" key="1">
    <source>
        <dbReference type="PROSITE" id="PS50805"/>
    </source>
</evidence>
<dbReference type="PROSITE" id="PS50805">
    <property type="entry name" value="KRAB"/>
    <property type="match status" value="1"/>
</dbReference>